<sequence length="235" mass="25559">MSSSLETVQQAFSLLLSFDSKVWSIILVSFSVSVRALALCILPAILAGFVLAQGRFFGRHFLITLFQTLQAIPTVVVGLMVYLLLFRQGPLGDLRWLFTQEAMMLGQVMLATPVLVSTSYAAFASGDWRAWETARTLGATKLRAFMTLCHELRAPLLVAIVAAFSRIITEVGSSMLVGGNIQNLTRNMPTAIALETSKGEFAQATALGIVLVALALILNFLLGSLKGRQEHRRNG</sequence>
<feature type="transmembrane region" description="Helical" evidence="5">
    <location>
        <begin position="144"/>
        <end position="168"/>
    </location>
</feature>
<dbReference type="InterPro" id="IPR000515">
    <property type="entry name" value="MetI-like"/>
</dbReference>
<keyword evidence="2 5" id="KW-0812">Transmembrane</keyword>
<dbReference type="PANTHER" id="PTHR43632:SF1">
    <property type="entry name" value="PERMEASE COMPONENT OF TUNGSTATE ABC TRANSPORTER"/>
    <property type="match status" value="1"/>
</dbReference>
<keyword evidence="3 5" id="KW-1133">Transmembrane helix</keyword>
<accession>A0A4U1BNY5</accession>
<dbReference type="SUPFAM" id="SSF161098">
    <property type="entry name" value="MetI-like"/>
    <property type="match status" value="1"/>
</dbReference>
<dbReference type="GO" id="GO:0055085">
    <property type="term" value="P:transmembrane transport"/>
    <property type="evidence" value="ECO:0007669"/>
    <property type="project" value="InterPro"/>
</dbReference>
<dbReference type="PROSITE" id="PS50928">
    <property type="entry name" value="ABC_TM1"/>
    <property type="match status" value="1"/>
</dbReference>
<comment type="subcellular location">
    <subcellularLocation>
        <location evidence="1 5">Cell membrane</location>
        <topology evidence="1 5">Multi-pass membrane protein</topology>
    </subcellularLocation>
</comment>
<dbReference type="AlphaFoldDB" id="A0A4U1BNY5"/>
<name>A0A4U1BNY5_9GAMM</name>
<evidence type="ECO:0000256" key="1">
    <source>
        <dbReference type="ARBA" id="ARBA00004651"/>
    </source>
</evidence>
<dbReference type="GO" id="GO:0005886">
    <property type="term" value="C:plasma membrane"/>
    <property type="evidence" value="ECO:0007669"/>
    <property type="project" value="UniProtKB-SubCell"/>
</dbReference>
<dbReference type="EMBL" id="SWCJ01000006">
    <property type="protein sequence ID" value="TKB55005.1"/>
    <property type="molecule type" value="Genomic_DNA"/>
</dbReference>
<dbReference type="PANTHER" id="PTHR43632">
    <property type="entry name" value="PERMEASE COMPONENT OF TUNGSTATE ABC TRANSPORTER"/>
    <property type="match status" value="1"/>
</dbReference>
<evidence type="ECO:0000313" key="7">
    <source>
        <dbReference type="EMBL" id="TKB55005.1"/>
    </source>
</evidence>
<keyword evidence="4 5" id="KW-0472">Membrane</keyword>
<dbReference type="Pfam" id="PF00528">
    <property type="entry name" value="BPD_transp_1"/>
    <property type="match status" value="1"/>
</dbReference>
<organism evidence="7 8">
    <name type="scientific">Ferrimonas aestuarii</name>
    <dbReference type="NCBI Taxonomy" id="2569539"/>
    <lineage>
        <taxon>Bacteria</taxon>
        <taxon>Pseudomonadati</taxon>
        <taxon>Pseudomonadota</taxon>
        <taxon>Gammaproteobacteria</taxon>
        <taxon>Alteromonadales</taxon>
        <taxon>Ferrimonadaceae</taxon>
        <taxon>Ferrimonas</taxon>
    </lineage>
</organism>
<gene>
    <name evidence="7" type="ORF">FCL42_10600</name>
</gene>
<dbReference type="OrthoDB" id="9781724at2"/>
<comment type="similarity">
    <text evidence="5">Belongs to the binding-protein-dependent transport system permease family.</text>
</comment>
<dbReference type="CDD" id="cd06261">
    <property type="entry name" value="TM_PBP2"/>
    <property type="match status" value="1"/>
</dbReference>
<keyword evidence="5" id="KW-0813">Transport</keyword>
<dbReference type="RefSeq" id="WP_136863391.1">
    <property type="nucleotide sequence ID" value="NZ_SWCJ01000006.1"/>
</dbReference>
<dbReference type="Proteomes" id="UP000305675">
    <property type="component" value="Unassembled WGS sequence"/>
</dbReference>
<feature type="transmembrane region" description="Helical" evidence="5">
    <location>
        <begin position="61"/>
        <end position="84"/>
    </location>
</feature>
<evidence type="ECO:0000313" key="8">
    <source>
        <dbReference type="Proteomes" id="UP000305675"/>
    </source>
</evidence>
<evidence type="ECO:0000256" key="2">
    <source>
        <dbReference type="ARBA" id="ARBA00022692"/>
    </source>
</evidence>
<reference evidence="7 8" key="1">
    <citation type="submission" date="2019-04" db="EMBL/GenBank/DDBJ databases">
        <authorList>
            <person name="Hwang J.C."/>
        </authorList>
    </citation>
    <scope>NUCLEOTIDE SEQUENCE [LARGE SCALE GENOMIC DNA]</scope>
    <source>
        <strain evidence="7 8">IMCC35002</strain>
    </source>
</reference>
<evidence type="ECO:0000256" key="4">
    <source>
        <dbReference type="ARBA" id="ARBA00023136"/>
    </source>
</evidence>
<feature type="transmembrane region" description="Helical" evidence="5">
    <location>
        <begin position="201"/>
        <end position="222"/>
    </location>
</feature>
<dbReference type="NCBIfam" id="NF038017">
    <property type="entry name" value="ABC_perm1"/>
    <property type="match status" value="1"/>
</dbReference>
<feature type="domain" description="ABC transmembrane type-1" evidence="6">
    <location>
        <begin position="26"/>
        <end position="222"/>
    </location>
</feature>
<protein>
    <submittedName>
        <fullName evidence="7">ABC transporter permease subunit</fullName>
    </submittedName>
</protein>
<dbReference type="InterPro" id="IPR049783">
    <property type="entry name" value="ABC_perm_TupB-like"/>
</dbReference>
<evidence type="ECO:0000256" key="5">
    <source>
        <dbReference type="RuleBase" id="RU363032"/>
    </source>
</evidence>
<keyword evidence="8" id="KW-1185">Reference proteome</keyword>
<dbReference type="Gene3D" id="1.10.3720.10">
    <property type="entry name" value="MetI-like"/>
    <property type="match status" value="1"/>
</dbReference>
<feature type="transmembrane region" description="Helical" evidence="5">
    <location>
        <begin position="104"/>
        <end position="123"/>
    </location>
</feature>
<proteinExistence type="inferred from homology"/>
<comment type="caution">
    <text evidence="7">The sequence shown here is derived from an EMBL/GenBank/DDBJ whole genome shotgun (WGS) entry which is preliminary data.</text>
</comment>
<dbReference type="InterPro" id="IPR035906">
    <property type="entry name" value="MetI-like_sf"/>
</dbReference>
<evidence type="ECO:0000259" key="6">
    <source>
        <dbReference type="PROSITE" id="PS50928"/>
    </source>
</evidence>
<feature type="transmembrane region" description="Helical" evidence="5">
    <location>
        <begin position="22"/>
        <end position="49"/>
    </location>
</feature>
<evidence type="ECO:0000256" key="3">
    <source>
        <dbReference type="ARBA" id="ARBA00022989"/>
    </source>
</evidence>